<dbReference type="InterPro" id="IPR050855">
    <property type="entry name" value="NDM-1-like"/>
</dbReference>
<dbReference type="CDD" id="cd07721">
    <property type="entry name" value="yflN-like_MBL-fold"/>
    <property type="match status" value="1"/>
</dbReference>
<comment type="caution">
    <text evidence="3">The sequence shown here is derived from an EMBL/GenBank/DDBJ whole genome shotgun (WGS) entry which is preliminary data.</text>
</comment>
<accession>A0ABS6Z8U1</accession>
<evidence type="ECO:0000256" key="1">
    <source>
        <dbReference type="SAM" id="MobiDB-lite"/>
    </source>
</evidence>
<reference evidence="3 4" key="1">
    <citation type="submission" date="2019-12" db="EMBL/GenBank/DDBJ databases">
        <title>Genome sequence of Streptomyces bambusae.</title>
        <authorList>
            <person name="Bansal K."/>
            <person name="Choksket S."/>
            <person name="Korpole S."/>
            <person name="Patil P.B."/>
        </authorList>
    </citation>
    <scope>NUCLEOTIDE SEQUENCE [LARGE SCALE GENOMIC DNA]</scope>
    <source>
        <strain evidence="3 4">SK60</strain>
    </source>
</reference>
<dbReference type="InterPro" id="IPR001279">
    <property type="entry name" value="Metallo-B-lactamas"/>
</dbReference>
<dbReference type="Gene3D" id="3.60.15.10">
    <property type="entry name" value="Ribonuclease Z/Hydroxyacylglutathione hydrolase-like"/>
    <property type="match status" value="1"/>
</dbReference>
<dbReference type="EMBL" id="WTFF01000124">
    <property type="protein sequence ID" value="MBW5483819.1"/>
    <property type="molecule type" value="Genomic_DNA"/>
</dbReference>
<feature type="domain" description="Metallo-beta-lactamase" evidence="2">
    <location>
        <begin position="18"/>
        <end position="210"/>
    </location>
</feature>
<dbReference type="RefSeq" id="WP_219668300.1">
    <property type="nucleotide sequence ID" value="NZ_WTFF01000124.1"/>
</dbReference>
<sequence length="272" mass="28016">MDLVEVVPNRLHMLRWPIGQAYLWRDGAALTLIDAGHAGSAGLIEGAIRSLGLDPARLERIVLTHCHRDHVGAAGELAARWGAQVLAHRLDAPVVRGERPVPEPVLLDWEVPLYRHGLTVPEAPPTPVHRELEDGDRLDFGGGAYVVHSPGHTDGSIGVHLPEHGVLFTGDCVAGVGQVMLGVFNVDRAQAIESFRRLAALEPEVACFGHGDPLVEGTAAALRAAAEGADATAADVPPAPAAAGAADSVPAPAGAADSAPTAAGTADSVTSA</sequence>
<dbReference type="Pfam" id="PF00753">
    <property type="entry name" value="Lactamase_B"/>
    <property type="match status" value="1"/>
</dbReference>
<evidence type="ECO:0000313" key="3">
    <source>
        <dbReference type="EMBL" id="MBW5483819.1"/>
    </source>
</evidence>
<protein>
    <submittedName>
        <fullName evidence="3">MBL fold metallo-hydrolase</fullName>
    </submittedName>
</protein>
<gene>
    <name evidence="3" type="ORF">GPJ59_18490</name>
</gene>
<dbReference type="SMART" id="SM00849">
    <property type="entry name" value="Lactamase_B"/>
    <property type="match status" value="1"/>
</dbReference>
<dbReference type="SUPFAM" id="SSF56281">
    <property type="entry name" value="Metallo-hydrolase/oxidoreductase"/>
    <property type="match status" value="1"/>
</dbReference>
<evidence type="ECO:0000313" key="4">
    <source>
        <dbReference type="Proteomes" id="UP000812013"/>
    </source>
</evidence>
<dbReference type="Proteomes" id="UP000812013">
    <property type="component" value="Unassembled WGS sequence"/>
</dbReference>
<keyword evidence="4" id="KW-1185">Reference proteome</keyword>
<evidence type="ECO:0000259" key="2">
    <source>
        <dbReference type="SMART" id="SM00849"/>
    </source>
</evidence>
<organism evidence="3 4">
    <name type="scientific">Streptomyces bambusae</name>
    <dbReference type="NCBI Taxonomy" id="1550616"/>
    <lineage>
        <taxon>Bacteria</taxon>
        <taxon>Bacillati</taxon>
        <taxon>Actinomycetota</taxon>
        <taxon>Actinomycetes</taxon>
        <taxon>Kitasatosporales</taxon>
        <taxon>Streptomycetaceae</taxon>
        <taxon>Streptomyces</taxon>
    </lineage>
</organism>
<dbReference type="PANTHER" id="PTHR42951">
    <property type="entry name" value="METALLO-BETA-LACTAMASE DOMAIN-CONTAINING"/>
    <property type="match status" value="1"/>
</dbReference>
<feature type="region of interest" description="Disordered" evidence="1">
    <location>
        <begin position="230"/>
        <end position="272"/>
    </location>
</feature>
<dbReference type="InterPro" id="IPR036866">
    <property type="entry name" value="RibonucZ/Hydroxyglut_hydro"/>
</dbReference>
<dbReference type="PANTHER" id="PTHR42951:SF17">
    <property type="entry name" value="METALLO-BETA-LACTAMASE DOMAIN-CONTAINING PROTEIN"/>
    <property type="match status" value="1"/>
</dbReference>
<name>A0ABS6Z8U1_9ACTN</name>
<proteinExistence type="predicted"/>